<evidence type="ECO:0000313" key="2">
    <source>
        <dbReference type="Proteomes" id="UP001148662"/>
    </source>
</evidence>
<proteinExistence type="predicted"/>
<comment type="caution">
    <text evidence="1">The sequence shown here is derived from an EMBL/GenBank/DDBJ whole genome shotgun (WGS) entry which is preliminary data.</text>
</comment>
<evidence type="ECO:0000313" key="1">
    <source>
        <dbReference type="EMBL" id="KAJ3526498.1"/>
    </source>
</evidence>
<dbReference type="Proteomes" id="UP001148662">
    <property type="component" value="Unassembled WGS sequence"/>
</dbReference>
<protein>
    <submittedName>
        <fullName evidence="1">Uncharacterized protein</fullName>
    </submittedName>
</protein>
<gene>
    <name evidence="1" type="ORF">NM688_g8254</name>
</gene>
<dbReference type="EMBL" id="JANHOG010002161">
    <property type="protein sequence ID" value="KAJ3526498.1"/>
    <property type="molecule type" value="Genomic_DNA"/>
</dbReference>
<sequence length="708" mass="78152">MFAIASSSRGHGATNQLQQGLERTLAASLTTGAFVDTVYHLYSRRLANGNVGHPRAVYVNSTVLEATAEYFVAQLDGGFATKQTPDLERATYDYDEDSDIEDEEVPADGEDEDPNTNPDERSINQESHGCLRDMKFSIVVPDVAATTWQALMYYIYTGNITFAPLRSQGLQARKQAIVEYCTRNPDLPVPCSPKSMYRLADIVGLKDLKDLAYDDIRNKVSAQTVVEEVFSRFSSLYPVVRNMQLEYLYEGGMLALAVPTIEEKLKEAVEKRMPHAVEVMGAFVIKLSLLLVQNQDRNDKEDAAKMEVDASCAGSDGVRRKKLAFLYACLVLMCSAGCQWHLLITYRLATVMQKSAAPQPLTPAAGTVSSNASSYAHRLGRAVAASLTTGTFPDTAYHLYSRRLSNGNIGKPRIIYVNSTVLKAEGGYFVAQLDGGFDKKQIPEEETDTYDYDEDSDIEDADYDEPTGGALNVDDASQAKLDANAASSAESSESRKGEVLQSYNNLGVRYSIVIPGIASTTWQALIYYIYTGCVTFAPLRSQGVEVRKQAITEYHAQNPDLPTLCSPKSMYRLADIIVAEPFGTKVGLKELKSLAQADIRLKISESTVVEEIFSQFSSLYPGILYMQLETLYKDALVAKVIISVQQKVKQAADGHIPHAANVMEALVGKLSASLVEKEMEKQKKLKAIEEEVLAQEWTIARKRARRFS</sequence>
<keyword evidence="2" id="KW-1185">Reference proteome</keyword>
<organism evidence="1 2">
    <name type="scientific">Phlebia brevispora</name>
    <dbReference type="NCBI Taxonomy" id="194682"/>
    <lineage>
        <taxon>Eukaryota</taxon>
        <taxon>Fungi</taxon>
        <taxon>Dikarya</taxon>
        <taxon>Basidiomycota</taxon>
        <taxon>Agaricomycotina</taxon>
        <taxon>Agaricomycetes</taxon>
        <taxon>Polyporales</taxon>
        <taxon>Meruliaceae</taxon>
        <taxon>Phlebia</taxon>
    </lineage>
</organism>
<reference evidence="1" key="1">
    <citation type="submission" date="2022-07" db="EMBL/GenBank/DDBJ databases">
        <title>Genome Sequence of Phlebia brevispora.</title>
        <authorList>
            <person name="Buettner E."/>
        </authorList>
    </citation>
    <scope>NUCLEOTIDE SEQUENCE</scope>
    <source>
        <strain evidence="1">MPL23</strain>
    </source>
</reference>
<name>A0ACC1RVA4_9APHY</name>
<accession>A0ACC1RVA4</accession>